<proteinExistence type="predicted"/>
<keyword evidence="2" id="KW-1185">Reference proteome</keyword>
<evidence type="ECO:0000313" key="1">
    <source>
        <dbReference type="EMBL" id="KAK0621936.1"/>
    </source>
</evidence>
<accession>A0AA40C1I1</accession>
<name>A0AA40C1I1_9PEZI</name>
<dbReference type="Proteomes" id="UP001174934">
    <property type="component" value="Unassembled WGS sequence"/>
</dbReference>
<dbReference type="PANTHER" id="PTHR40619">
    <property type="entry name" value="FUNGAL STAND N-TERMINAL GOODBYE DOMAIN-CONTAINING PROTEIN"/>
    <property type="match status" value="1"/>
</dbReference>
<protein>
    <submittedName>
        <fullName evidence="1">Uncharacterized protein</fullName>
    </submittedName>
</protein>
<organism evidence="1 2">
    <name type="scientific">Bombardia bombarda</name>
    <dbReference type="NCBI Taxonomy" id="252184"/>
    <lineage>
        <taxon>Eukaryota</taxon>
        <taxon>Fungi</taxon>
        <taxon>Dikarya</taxon>
        <taxon>Ascomycota</taxon>
        <taxon>Pezizomycotina</taxon>
        <taxon>Sordariomycetes</taxon>
        <taxon>Sordariomycetidae</taxon>
        <taxon>Sordariales</taxon>
        <taxon>Lasiosphaeriaceae</taxon>
        <taxon>Bombardia</taxon>
    </lineage>
</organism>
<sequence length="701" mass="77801">MRRECVMASNSLYPDPLGNINKLLKSKARARESVKAIVNTYVTSPGSPLDGSLHPSLQPFPGSETTVAVVKTDDEVKVEEDAFIQAMKEYESTANEKYRTGVNPDSKHTRRELETAVAEAIKKYELSDSNGIWGKIRNAFSKLGDKKDDVEGWLGLLPGESEYFSVICGGLKLIVQAAARINHVHVKVLEALYQVPLILDSAQRVLNVYPDSERLKALSRAFYMSILGTLGHLLGHLRQKASKRKWTKNAILALINPATFEKDLLDKIDKVTTARNAFNDEAGLCQMEMLNKQKDMLHKLTDSSEQKSEEMMVEIRKVDHTVKLGACEQGQENRAMCGMVYAMNRKQSDLGNDMATMKKSYAGIRTTLNCLMRLMESNPGAQYLARARERNLDAPEDISDIEANSQRSRIIGKKKKKKKTANKQAPAQHRRWLLAQLDYDRHAAGADLTSNCILGPTLLRDDQERSVYVIKSAKLAAWVTAGRSTTLIVNGNAQDGSQRTSAMAFVCGRLVFALEQLRSPGPGRVSRPDIVPLYFFCGRHASSDRSWETPSGILNSLLAQLLTRCKDLDLAKAFGMGGFDSDDVAAVFRRFGGALAQLPSGTTVVCVIEGLPFYLNNGETSDDAEELLRELLKLGGKARKSRRMACVFKLLLTATKRFHTDETDALDDDKVLNIPVRLPSTGGFNEMKWHLGIGQQLEETE</sequence>
<dbReference type="EMBL" id="JAULSR010000004">
    <property type="protein sequence ID" value="KAK0621936.1"/>
    <property type="molecule type" value="Genomic_DNA"/>
</dbReference>
<evidence type="ECO:0000313" key="2">
    <source>
        <dbReference type="Proteomes" id="UP001174934"/>
    </source>
</evidence>
<reference evidence="1" key="1">
    <citation type="submission" date="2023-06" db="EMBL/GenBank/DDBJ databases">
        <title>Genome-scale phylogeny and comparative genomics of the fungal order Sordariales.</title>
        <authorList>
            <consortium name="Lawrence Berkeley National Laboratory"/>
            <person name="Hensen N."/>
            <person name="Bonometti L."/>
            <person name="Westerberg I."/>
            <person name="Brannstrom I.O."/>
            <person name="Guillou S."/>
            <person name="Cros-Aarteil S."/>
            <person name="Calhoun S."/>
            <person name="Haridas S."/>
            <person name="Kuo A."/>
            <person name="Mondo S."/>
            <person name="Pangilinan J."/>
            <person name="Riley R."/>
            <person name="LaButti K."/>
            <person name="Andreopoulos B."/>
            <person name="Lipzen A."/>
            <person name="Chen C."/>
            <person name="Yanf M."/>
            <person name="Daum C."/>
            <person name="Ng V."/>
            <person name="Clum A."/>
            <person name="Steindorff A."/>
            <person name="Ohm R."/>
            <person name="Martin F."/>
            <person name="Silar P."/>
            <person name="Natvig D."/>
            <person name="Lalanne C."/>
            <person name="Gautier V."/>
            <person name="Ament-velasquez S.L."/>
            <person name="Kruys A."/>
            <person name="Hutchinson M.I."/>
            <person name="Powell A.J."/>
            <person name="Barry K."/>
            <person name="Miller A.N."/>
            <person name="Grigoriev I.V."/>
            <person name="Debuchy R."/>
            <person name="Gladieux P."/>
            <person name="Thoren M.H."/>
            <person name="Johannesson H."/>
        </authorList>
    </citation>
    <scope>NUCLEOTIDE SEQUENCE</scope>
    <source>
        <strain evidence="1">SMH3391-2</strain>
    </source>
</reference>
<dbReference type="PANTHER" id="PTHR40619:SF3">
    <property type="entry name" value="FUNGAL STAND N-TERMINAL GOODBYE DOMAIN-CONTAINING PROTEIN"/>
    <property type="match status" value="1"/>
</dbReference>
<gene>
    <name evidence="1" type="ORF">B0T17DRAFT_655880</name>
</gene>
<comment type="caution">
    <text evidence="1">The sequence shown here is derived from an EMBL/GenBank/DDBJ whole genome shotgun (WGS) entry which is preliminary data.</text>
</comment>
<dbReference type="AlphaFoldDB" id="A0AA40C1I1"/>